<dbReference type="InterPro" id="IPR046348">
    <property type="entry name" value="SIS_dom_sf"/>
</dbReference>
<evidence type="ECO:0000313" key="6">
    <source>
        <dbReference type="EMBL" id="EBW5461313.1"/>
    </source>
</evidence>
<evidence type="ECO:0000313" key="3">
    <source>
        <dbReference type="EMBL" id="AKH10127.1"/>
    </source>
</evidence>
<dbReference type="EMBL" id="DAAFPQ010000003">
    <property type="protein sequence ID" value="HAB0970156.1"/>
    <property type="molecule type" value="Genomic_DNA"/>
</dbReference>
<name>A0A0D6HME0_SALTM</name>
<dbReference type="EMBL" id="AAIGQE010000016">
    <property type="protein sequence ID" value="ECE0297482.1"/>
    <property type="molecule type" value="Genomic_DNA"/>
</dbReference>
<dbReference type="EMBL" id="AALDNI010000001">
    <property type="protein sequence ID" value="ECY5339742.1"/>
    <property type="molecule type" value="Genomic_DNA"/>
</dbReference>
<evidence type="ECO:0000313" key="19">
    <source>
        <dbReference type="EMBL" id="MLP85224.1"/>
    </source>
</evidence>
<dbReference type="CDD" id="cd05008">
    <property type="entry name" value="SIS_GlmS_GlmD_1"/>
    <property type="match status" value="1"/>
</dbReference>
<sequence length="353" mass="39320">MSPTMLTYINEESDVLANIIRRHRQSLEEVSRFASQKTLRRILILATGSSLNAAFCARYFFERCGISIDIKEPYTFSQYENSDPQADMVIAISQSGKSASTLEAMRKVQAQGRPVFALTADPQSPLGKASDYPLDILTGIESVGFVTRGFSATVLNLLLIALLIARQQQRLTESQVEEYVAQLQRIAATLPLVIVRTEAFIHQHQAVLRNGTRFVATGYGALVGVAKELETKFTETVRVPSSGFELEAYMHGPYLEANAEHVMFFFEDRPDARSRALREYMTPAVAKTFTLTLAKAAQDDQTLALDVAVDHHFSPLLLIVPVQLMAFHIASLKGIDLSVRIFDDFDRVLKSKI</sequence>
<dbReference type="SUPFAM" id="SSF53697">
    <property type="entry name" value="SIS domain"/>
    <property type="match status" value="1"/>
</dbReference>
<dbReference type="InterPro" id="IPR001347">
    <property type="entry name" value="SIS_dom"/>
</dbReference>
<dbReference type="OMA" id="MLAWHTA"/>
<dbReference type="CDD" id="cd05009">
    <property type="entry name" value="SIS_GlmS_GlmD_2"/>
    <property type="match status" value="1"/>
</dbReference>
<evidence type="ECO:0000313" key="5">
    <source>
        <dbReference type="EMBL" id="EBW3626619.1"/>
    </source>
</evidence>
<evidence type="ECO:0000313" key="10">
    <source>
        <dbReference type="EMBL" id="ECF1542363.1"/>
    </source>
</evidence>
<dbReference type="Proteomes" id="UP000839908">
    <property type="component" value="Unassembled WGS sequence"/>
</dbReference>
<dbReference type="PANTHER" id="PTHR10937">
    <property type="entry name" value="GLUCOSAMINE--FRUCTOSE-6-PHOSPHATE AMINOTRANSFERASE, ISOMERIZING"/>
    <property type="match status" value="1"/>
</dbReference>
<proteinExistence type="predicted"/>
<dbReference type="EMBL" id="CP011428">
    <property type="protein sequence ID" value="AKH10127.1"/>
    <property type="molecule type" value="Genomic_DNA"/>
</dbReference>
<keyword evidence="3" id="KW-0032">Aminotransferase</keyword>
<dbReference type="GO" id="GO:0006047">
    <property type="term" value="P:UDP-N-acetylglucosamine metabolic process"/>
    <property type="evidence" value="ECO:0007669"/>
    <property type="project" value="TreeGrafter"/>
</dbReference>
<evidence type="ECO:0000313" key="15">
    <source>
        <dbReference type="EMBL" id="HAB0970156.1"/>
    </source>
</evidence>
<gene>
    <name evidence="11" type="ORF">AAB27_02590</name>
    <name evidence="18" type="ORF">AU613_08710</name>
    <name evidence="13" type="ORF">AVC05_00575</name>
    <name evidence="9" type="ORF">CE70_20365</name>
    <name evidence="14" type="ORF">CFF59_16420</name>
    <name evidence="17" type="ORF">DD95_15165</name>
    <name evidence="4" type="ORF">DMO92_09900</name>
    <name evidence="5" type="ORF">DPF41_00595</name>
    <name evidence="6" type="ORF">DPS76_02390</name>
    <name evidence="19" type="ORF">DRM14_07790</name>
    <name evidence="7" type="ORF">DU071_14030</name>
    <name evidence="10" type="ORF">E0935_03745</name>
    <name evidence="8" type="ORF">EER35_05780</name>
    <name evidence="12" type="ORF">F3R12_06360</name>
    <name evidence="16" type="ORF">G0124_13510</name>
    <name evidence="15" type="ORF">GB466_06090</name>
    <name evidence="3" type="ORF">SE14_04787</name>
</gene>
<keyword evidence="3" id="KW-0808">Transferase</keyword>
<dbReference type="Proteomes" id="UP000839914">
    <property type="component" value="Unassembled WGS sequence"/>
</dbReference>
<dbReference type="Proteomes" id="UP000034636">
    <property type="component" value="Chromosome"/>
</dbReference>
<dbReference type="EMBL" id="RVDJ01000006">
    <property type="protein sequence ID" value="MLP85224.1"/>
    <property type="molecule type" value="Genomic_DNA"/>
</dbReference>
<evidence type="ECO:0000313" key="14">
    <source>
        <dbReference type="EMBL" id="EDI6666829.1"/>
    </source>
</evidence>
<dbReference type="EMBL" id="RSUA01000013">
    <property type="protein sequence ID" value="MIT48964.1"/>
    <property type="molecule type" value="Genomic_DNA"/>
</dbReference>
<dbReference type="eggNOG" id="COG0449">
    <property type="taxonomic scope" value="Bacteria"/>
</dbReference>
<dbReference type="EMBL" id="AAHIDF010000001">
    <property type="protein sequence ID" value="EBW3626619.1"/>
    <property type="molecule type" value="Genomic_DNA"/>
</dbReference>
<feature type="domain" description="SIS" evidence="2">
    <location>
        <begin position="29"/>
        <end position="170"/>
    </location>
</feature>
<dbReference type="EMBL" id="AAHNIA010000025">
    <property type="protein sequence ID" value="EBY1703036.1"/>
    <property type="molecule type" value="Genomic_DNA"/>
</dbReference>
<dbReference type="PATRIC" id="fig|59201.135.peg.4506"/>
<dbReference type="EMBL" id="AAHIPE010000002">
    <property type="protein sequence ID" value="EBW5461313.1"/>
    <property type="molecule type" value="Genomic_DNA"/>
</dbReference>
<dbReference type="GO" id="GO:0004360">
    <property type="term" value="F:glutamine-fructose-6-phosphate transaminase (isomerizing) activity"/>
    <property type="evidence" value="ECO:0007669"/>
    <property type="project" value="TreeGrafter"/>
</dbReference>
<organism evidence="16">
    <name type="scientific">Salmonella typhimurium</name>
    <dbReference type="NCBI Taxonomy" id="90371"/>
    <lineage>
        <taxon>Bacteria</taxon>
        <taxon>Pseudomonadati</taxon>
        <taxon>Pseudomonadota</taxon>
        <taxon>Gammaproteobacteria</taxon>
        <taxon>Enterobacterales</taxon>
        <taxon>Enterobacteriaceae</taxon>
        <taxon>Salmonella</taxon>
    </lineage>
</organism>
<reference evidence="16" key="7">
    <citation type="submission" date="2019-08" db="EMBL/GenBank/DDBJ databases">
        <authorList>
            <consortium name="NCBI Pathogen Detection Project"/>
        </authorList>
    </citation>
    <scope>NUCLEOTIDE SEQUENCE</scope>
    <source>
        <strain evidence="15">Salmonella enterica</strain>
        <strain evidence="16">SSI_AA810</strain>
    </source>
</reference>
<reference evidence="17 21" key="1">
    <citation type="submission" date="2014-09" db="EMBL/GenBank/DDBJ databases">
        <title>Salmonella Genotype and Phenotype Association.</title>
        <authorList>
            <person name="Chen Y."/>
            <person name="Folster J."/>
            <person name="Ayers S."/>
            <person name="Kabera C."/>
            <person name="Li C."/>
            <person name="Mukherjee S."/>
            <person name="Lam C."/>
            <person name="Zhao S."/>
            <person name="McDermott P."/>
        </authorList>
    </citation>
    <scope>NUCLEOTIDE SEQUENCE [LARGE SCALE GENOMIC DNA]</scope>
    <source>
        <strain evidence="17 21">CVM N32045</strain>
    </source>
</reference>
<accession>A0A0F7JDL9</accession>
<evidence type="ECO:0000313" key="12">
    <source>
        <dbReference type="EMBL" id="ECW0639492.1"/>
    </source>
</evidence>
<dbReference type="Proteomes" id="UP000839909">
    <property type="component" value="Unassembled WGS sequence"/>
</dbReference>
<dbReference type="EMBL" id="JYVU01000035">
    <property type="protein sequence ID" value="KTZ10690.1"/>
    <property type="molecule type" value="Genomic_DNA"/>
</dbReference>
<dbReference type="EMBL" id="AAHDPU010000007">
    <property type="protein sequence ID" value="EBU9272371.1"/>
    <property type="molecule type" value="Genomic_DNA"/>
</dbReference>
<evidence type="ECO:0000256" key="1">
    <source>
        <dbReference type="ARBA" id="ARBA00022737"/>
    </source>
</evidence>
<evidence type="ECO:0000313" key="16">
    <source>
        <dbReference type="EMBL" id="HAD1987837.1"/>
    </source>
</evidence>
<evidence type="ECO:0000259" key="2">
    <source>
        <dbReference type="PROSITE" id="PS51464"/>
    </source>
</evidence>
<dbReference type="KEGG" id="seni:CY43_23625"/>
<evidence type="ECO:0000313" key="7">
    <source>
        <dbReference type="EMBL" id="EBY1703036.1"/>
    </source>
</evidence>
<evidence type="ECO:0000313" key="20">
    <source>
        <dbReference type="Proteomes" id="UP000034636"/>
    </source>
</evidence>
<evidence type="ECO:0000313" key="22">
    <source>
        <dbReference type="Proteomes" id="UP000338496"/>
    </source>
</evidence>
<dbReference type="GO" id="GO:0006487">
    <property type="term" value="P:protein N-linked glycosylation"/>
    <property type="evidence" value="ECO:0007669"/>
    <property type="project" value="TreeGrafter"/>
</dbReference>
<dbReference type="Proteomes" id="UP000839905">
    <property type="component" value="Unassembled WGS sequence"/>
</dbReference>
<dbReference type="EMBL" id="AAHRYM010000004">
    <property type="protein sequence ID" value="EBZ6920498.1"/>
    <property type="molecule type" value="Genomic_DNA"/>
</dbReference>
<reference evidence="3 20" key="2">
    <citation type="journal article" date="2015" name="Genome Announc.">
        <title>Complete Genome Sequencing of a Multidrug-Resistant and Human-Invasive Salmonella enterica Serovar Typhimurium Strain of the Emerging Sequence Type 213 Genotype.</title>
        <authorList>
            <person name="Calva E."/>
            <person name="Silva C."/>
            <person name="Zaidi M.B."/>
            <person name="Sanchez-Flores A."/>
            <person name="Estrada K."/>
            <person name="Silva G.G."/>
            <person name="Soto-Jimenez L.M."/>
            <person name="Wiesner M."/>
            <person name="Fernandez-Mora M."/>
            <person name="Edwards R.A."/>
            <person name="Vinuesa P."/>
        </authorList>
    </citation>
    <scope>NUCLEOTIDE SEQUENCE [LARGE SCALE GENOMIC DNA]</scope>
    <source>
        <strain evidence="3 20">YU39</strain>
    </source>
</reference>
<reference evidence="14" key="4">
    <citation type="submission" date="2018-07" db="EMBL/GenBank/DDBJ databases">
        <authorList>
            <consortium name="PulseNet: The National Subtyping Network for Foodborne Disease Surveillance"/>
            <person name="Tarr C.L."/>
            <person name="Trees E."/>
            <person name="Katz L.S."/>
            <person name="Carleton-Romer H.A."/>
            <person name="Stroika S."/>
            <person name="Kucerova Z."/>
            <person name="Roache K.F."/>
            <person name="Sabol A.L."/>
            <person name="Besser J."/>
            <person name="Gerner-Smidt P."/>
        </authorList>
    </citation>
    <scope>NUCLEOTIDE SEQUENCE [LARGE SCALE GENOMIC DNA]</scope>
    <source>
        <strain evidence="14">PNUSAS016739</strain>
    </source>
</reference>
<reference evidence="16" key="3">
    <citation type="journal article" date="2018" name="Genome Biol.">
        <title>SKESA: strategic k-mer extension for scrupulous assemblies.</title>
        <authorList>
            <person name="Souvorov A."/>
            <person name="Agarwala R."/>
            <person name="Lipman D.J."/>
        </authorList>
    </citation>
    <scope>NUCLEOTIDE SEQUENCE</scope>
    <source>
        <strain evidence="15">Salmonella enterica</strain>
        <strain evidence="16">SSI_AA810</strain>
    </source>
</reference>
<evidence type="ECO:0000313" key="11">
    <source>
        <dbReference type="EMBL" id="ECV8759774.1"/>
    </source>
</evidence>
<dbReference type="Proteomes" id="UP000839915">
    <property type="component" value="Unassembled WGS sequence"/>
</dbReference>
<dbReference type="Proteomes" id="UP000054461">
    <property type="component" value="Unassembled WGS sequence"/>
</dbReference>
<dbReference type="GO" id="GO:0097367">
    <property type="term" value="F:carbohydrate derivative binding"/>
    <property type="evidence" value="ECO:0007669"/>
    <property type="project" value="InterPro"/>
</dbReference>
<dbReference type="GO" id="GO:0006002">
    <property type="term" value="P:fructose 6-phosphate metabolic process"/>
    <property type="evidence" value="ECO:0007669"/>
    <property type="project" value="TreeGrafter"/>
</dbReference>
<dbReference type="EMBL" id="DAANYP010000006">
    <property type="protein sequence ID" value="HAD1987837.1"/>
    <property type="molecule type" value="Genomic_DNA"/>
</dbReference>
<dbReference type="Proteomes" id="UP000839616">
    <property type="component" value="Unassembled WGS sequence"/>
</dbReference>
<dbReference type="Proteomes" id="UP000839581">
    <property type="component" value="Unassembled WGS sequence"/>
</dbReference>
<reference evidence="9 22" key="6">
    <citation type="submission" date="2018-07" db="EMBL/GenBank/DDBJ databases">
        <authorList>
            <consortium name="GenomeTrakr network: Whole genome sequencing for foodborne pathogen traceback"/>
        </authorList>
    </citation>
    <scope>NUCLEOTIDE SEQUENCE [LARGE SCALE GENOMIC DNA]</scope>
    <source>
        <strain evidence="12">AUSMDU00020735</strain>
        <strain evidence="9 22">VA_WGS-00080</strain>
    </source>
</reference>
<dbReference type="RefSeq" id="WP_000075429.1">
    <property type="nucleotide sequence ID" value="NZ_AP023291.1"/>
</dbReference>
<evidence type="ECO:0000313" key="18">
    <source>
        <dbReference type="EMBL" id="MIT48964.1"/>
    </source>
</evidence>
<dbReference type="EMBL" id="AAMLUT010000024">
    <property type="protein sequence ID" value="EDI6666829.1"/>
    <property type="molecule type" value="Genomic_DNA"/>
</dbReference>
<dbReference type="Proteomes" id="UP000885258">
    <property type="component" value="Unassembled WGS sequence"/>
</dbReference>
<evidence type="ECO:0000313" key="17">
    <source>
        <dbReference type="EMBL" id="KTZ10690.1"/>
    </source>
</evidence>
<dbReference type="PROSITE" id="PS51464">
    <property type="entry name" value="SIS"/>
    <property type="match status" value="1"/>
</dbReference>
<evidence type="ECO:0000313" key="21">
    <source>
        <dbReference type="Proteomes" id="UP000054461"/>
    </source>
</evidence>
<accession>A0A0D6HME0</accession>
<protein>
    <submittedName>
        <fullName evidence="14">Glucosamine--fructose-6-phosphate aminotransferase</fullName>
    </submittedName>
    <submittedName>
        <fullName evidence="3">Putative glucosamine-fructose-6-phosphate aminotransferase</fullName>
    </submittedName>
    <submittedName>
        <fullName evidence="16">SIS domain-containing protein</fullName>
    </submittedName>
</protein>
<evidence type="ECO:0000313" key="8">
    <source>
        <dbReference type="EMBL" id="EBZ6920498.1"/>
    </source>
</evidence>
<dbReference type="Pfam" id="PF01380">
    <property type="entry name" value="SIS"/>
    <property type="match status" value="1"/>
</dbReference>
<keyword evidence="1" id="KW-0677">Repeat</keyword>
<dbReference type="Gene3D" id="3.40.50.10490">
    <property type="entry name" value="Glucose-6-phosphate isomerase like protein, domain 1"/>
    <property type="match status" value="2"/>
</dbReference>
<evidence type="ECO:0000313" key="4">
    <source>
        <dbReference type="EMBL" id="EBU9272371.1"/>
    </source>
</evidence>
<dbReference type="Proteomes" id="UP000839595">
    <property type="component" value="Unassembled WGS sequence"/>
</dbReference>
<dbReference type="Proteomes" id="UP000839617">
    <property type="component" value="Unassembled WGS sequence"/>
</dbReference>
<evidence type="ECO:0000313" key="13">
    <source>
        <dbReference type="EMBL" id="ECY5339742.1"/>
    </source>
</evidence>
<dbReference type="EMBL" id="AAKUOT010000003">
    <property type="protein sequence ID" value="ECV8759774.1"/>
    <property type="molecule type" value="Genomic_DNA"/>
</dbReference>
<dbReference type="Proteomes" id="UP000839907">
    <property type="component" value="Unassembled WGS sequence"/>
</dbReference>
<dbReference type="Proteomes" id="UP000885385">
    <property type="component" value="Unassembled WGS sequence"/>
</dbReference>
<dbReference type="PANTHER" id="PTHR10937:SF17">
    <property type="entry name" value="GLUCOSAMINE-FRUCTOSE-6-PHOSPHATE AMINOTRANSFERASE"/>
    <property type="match status" value="1"/>
</dbReference>
<evidence type="ECO:0000313" key="9">
    <source>
        <dbReference type="EMBL" id="ECE0297482.1"/>
    </source>
</evidence>
<reference evidence="7" key="5">
    <citation type="submission" date="2018-07" db="EMBL/GenBank/DDBJ databases">
        <authorList>
            <person name="Ashton P.M."/>
            <person name="Dallman T."/>
            <person name="Nair S."/>
            <person name="De Pinna E."/>
            <person name="Peters T."/>
            <person name="Grant K."/>
        </authorList>
    </citation>
    <scope>NUCLEOTIDE SEQUENCE [LARGE SCALE GENOMIC DNA]</scope>
    <source>
        <strain evidence="5">231108</strain>
        <strain evidence="10">265852</strain>
        <strain evidence="18">29290</strain>
        <strain evidence="7">356083</strain>
        <strain evidence="6">422529</strain>
        <strain evidence="19">425567</strain>
        <strain evidence="13">43916</strain>
        <strain evidence="4">488670</strain>
        <strain evidence="8">632340</strain>
        <strain evidence="11">86846</strain>
    </source>
</reference>
<dbReference type="EMBL" id="AAIKGB010000003">
    <property type="protein sequence ID" value="ECF1542363.1"/>
    <property type="molecule type" value="Genomic_DNA"/>
</dbReference>
<dbReference type="EMBL" id="AAKVET010000003">
    <property type="protein sequence ID" value="ECW0639492.1"/>
    <property type="molecule type" value="Genomic_DNA"/>
</dbReference>
<dbReference type="InterPro" id="IPR035490">
    <property type="entry name" value="GlmS/FrlB_SIS"/>
</dbReference>
<dbReference type="InterPro" id="IPR035466">
    <property type="entry name" value="GlmS/AgaS_SIS"/>
</dbReference>
<dbReference type="Proteomes" id="UP000338496">
    <property type="component" value="Unassembled WGS sequence"/>
</dbReference>
<dbReference type="AlphaFoldDB" id="A0A0D6HME0"/>